<reference evidence="4" key="1">
    <citation type="journal article" date="2016" name="Genome Announc.">
        <title>Draft Genome Sequences of Five Rapidly Growing Mycobacterium Species, M. thermoresistibile, M. fortuitum subsp. acetamidolyticum, M. canariasense, M. brisbanense, and M. novocastrense.</title>
        <authorList>
            <person name="Katahira K."/>
            <person name="Ogura Y."/>
            <person name="Gotoh Y."/>
            <person name="Hayashi T."/>
        </authorList>
    </citation>
    <scope>NUCLEOTIDE SEQUENCE [LARGE SCALE GENOMIC DNA]</scope>
    <source>
        <strain evidence="4">JCM15298</strain>
    </source>
</reference>
<evidence type="ECO:0000313" key="4">
    <source>
        <dbReference type="Proteomes" id="UP000069443"/>
    </source>
</evidence>
<organism evidence="3 4">
    <name type="scientific">Mycolicibacterium canariasense</name>
    <name type="common">Mycobacterium canariasense</name>
    <dbReference type="NCBI Taxonomy" id="228230"/>
    <lineage>
        <taxon>Bacteria</taxon>
        <taxon>Bacillati</taxon>
        <taxon>Actinomycetota</taxon>
        <taxon>Actinomycetes</taxon>
        <taxon>Mycobacteriales</taxon>
        <taxon>Mycobacteriaceae</taxon>
        <taxon>Mycolicibacterium</taxon>
    </lineage>
</organism>
<dbReference type="InterPro" id="IPR052345">
    <property type="entry name" value="Rad_response_metalloprotease"/>
</dbReference>
<dbReference type="InterPro" id="IPR010359">
    <property type="entry name" value="IrrE_HExxH"/>
</dbReference>
<evidence type="ECO:0000313" key="3">
    <source>
        <dbReference type="EMBL" id="GAS98588.1"/>
    </source>
</evidence>
<proteinExistence type="predicted"/>
<keyword evidence="4" id="KW-1185">Reference proteome</keyword>
<dbReference type="OrthoDB" id="9794834at2"/>
<dbReference type="Proteomes" id="UP000069443">
    <property type="component" value="Unassembled WGS sequence"/>
</dbReference>
<name>A0A100WIT3_MYCCR</name>
<gene>
    <name evidence="3" type="ORF">RMCC_5553</name>
</gene>
<dbReference type="RefSeq" id="WP_062659400.1">
    <property type="nucleotide sequence ID" value="NZ_BCSY01000086.1"/>
</dbReference>
<dbReference type="AlphaFoldDB" id="A0A100WIT3"/>
<accession>A0A100WIT3</accession>
<evidence type="ECO:0000259" key="2">
    <source>
        <dbReference type="Pfam" id="PF06114"/>
    </source>
</evidence>
<feature type="region of interest" description="Disordered" evidence="1">
    <location>
        <begin position="92"/>
        <end position="118"/>
    </location>
</feature>
<protein>
    <recommendedName>
        <fullName evidence="2">IrrE N-terminal-like domain-containing protein</fullName>
    </recommendedName>
</protein>
<feature type="domain" description="IrrE N-terminal-like" evidence="2">
    <location>
        <begin position="41"/>
        <end position="147"/>
    </location>
</feature>
<evidence type="ECO:0000256" key="1">
    <source>
        <dbReference type="SAM" id="MobiDB-lite"/>
    </source>
</evidence>
<dbReference type="Pfam" id="PF06114">
    <property type="entry name" value="Peptidase_M78"/>
    <property type="match status" value="1"/>
</dbReference>
<dbReference type="STRING" id="228230.RMCC_5553"/>
<dbReference type="PANTHER" id="PTHR43236">
    <property type="entry name" value="ANTITOXIN HIGA1"/>
    <property type="match status" value="1"/>
</dbReference>
<dbReference type="EMBL" id="BCSY01000086">
    <property type="protein sequence ID" value="GAS98588.1"/>
    <property type="molecule type" value="Genomic_DNA"/>
</dbReference>
<comment type="caution">
    <text evidence="3">The sequence shown here is derived from an EMBL/GenBank/DDBJ whole genome shotgun (WGS) entry which is preliminary data.</text>
</comment>
<sequence length="313" mass="32797">MTVTITWQNAHRVAAIAAAQAHGDLGVEATAGPVDVGAAIDRAGVVLMYQPLPTLFGVYLHGATTGPGIMVNNALTRAVRRHTAAHELGHHRFGHQSSIESGADAENPSASLRATRRGGWSDEEKVAEAFASWFLMPRRAVVAVCSEMGMTAPRAPAQVYQLALRLGTTFAATVRHLGVLKLISQAQARSWAAVSPAVLKRQLAGDGITSTRGLDVWDLTVAPAYTSASVASPGDIMMLPTEIGEECAVEGPAEILGSVAGGWAVRCGDPGEGDARVILTGGSMQYSIRVSGRPRGIYRQVDNSLLQATEGAL</sequence>
<dbReference type="PANTHER" id="PTHR43236:SF1">
    <property type="entry name" value="BLL7220 PROTEIN"/>
    <property type="match status" value="1"/>
</dbReference>
<dbReference type="Gene3D" id="1.10.10.2910">
    <property type="match status" value="1"/>
</dbReference>
<reference evidence="4" key="2">
    <citation type="submission" date="2016-02" db="EMBL/GenBank/DDBJ databases">
        <title>Draft genome sequence of five rapidly growing Mycobacterium species.</title>
        <authorList>
            <person name="Katahira K."/>
            <person name="Gotou Y."/>
            <person name="Iida K."/>
            <person name="Ogura Y."/>
            <person name="Hayashi T."/>
        </authorList>
    </citation>
    <scope>NUCLEOTIDE SEQUENCE [LARGE SCALE GENOMIC DNA]</scope>
    <source>
        <strain evidence="4">JCM15298</strain>
    </source>
</reference>